<accession>A0ABP0BK44</accession>
<dbReference type="PANTHER" id="PTHR39398:SF1">
    <property type="entry name" value="CSN8_PSMD8_EIF3K DOMAIN-CONTAINING PROTEIN"/>
    <property type="match status" value="1"/>
</dbReference>
<evidence type="ECO:0000313" key="2">
    <source>
        <dbReference type="EMBL" id="CAK7219872.1"/>
    </source>
</evidence>
<gene>
    <name evidence="2" type="ORF">SBRCBS47491_003998</name>
</gene>
<feature type="compositionally biased region" description="Low complexity" evidence="1">
    <location>
        <begin position="104"/>
        <end position="123"/>
    </location>
</feature>
<dbReference type="PANTHER" id="PTHR39398">
    <property type="entry name" value="YALI0F14311P"/>
    <property type="match status" value="1"/>
</dbReference>
<keyword evidence="3" id="KW-1185">Reference proteome</keyword>
<proteinExistence type="predicted"/>
<evidence type="ECO:0000256" key="1">
    <source>
        <dbReference type="SAM" id="MobiDB-lite"/>
    </source>
</evidence>
<evidence type="ECO:0000313" key="3">
    <source>
        <dbReference type="Proteomes" id="UP001642406"/>
    </source>
</evidence>
<protein>
    <submittedName>
        <fullName evidence="2">Uncharacterized protein</fullName>
    </submittedName>
</protein>
<sequence length="367" mass="39653">MPPLRGPASGAWGRLRPVNVDPLEVYGLPSKGETRLSDFKTQERYYGKIVERYLEFCTDAKGRDGLLQRFASMDLSDKANKPPPAWRATARGGGPSSAPQRENSSSSASTYSSPSTSAASAATTGGTVVVVPTPESIAALAAASRDLTMVLAALRKLREAIVATGRADDFATQVYLFCIRLAILAKHHQSYHPAILHLLRSIHRRRPLNSAELQEVAVYRVLDAACRRGDLAEAYHLRCLYKLRNTTVDTALRALAQDDWVALQRLVGIGGGSSGSGHARGACADSHQVKLLEYAVHNMRVHTLKCFGRAYLRLEDVGFLEASTGLGWTGLQKDYNVGWELDAKAVVIRKMQAKAPGPAATTAAGSK</sequence>
<comment type="caution">
    <text evidence="2">The sequence shown here is derived from an EMBL/GenBank/DDBJ whole genome shotgun (WGS) entry which is preliminary data.</text>
</comment>
<reference evidence="2 3" key="1">
    <citation type="submission" date="2024-01" db="EMBL/GenBank/DDBJ databases">
        <authorList>
            <person name="Allen C."/>
            <person name="Tagirdzhanova G."/>
        </authorList>
    </citation>
    <scope>NUCLEOTIDE SEQUENCE [LARGE SCALE GENOMIC DNA]</scope>
</reference>
<organism evidence="2 3">
    <name type="scientific">Sporothrix bragantina</name>
    <dbReference type="NCBI Taxonomy" id="671064"/>
    <lineage>
        <taxon>Eukaryota</taxon>
        <taxon>Fungi</taxon>
        <taxon>Dikarya</taxon>
        <taxon>Ascomycota</taxon>
        <taxon>Pezizomycotina</taxon>
        <taxon>Sordariomycetes</taxon>
        <taxon>Sordariomycetidae</taxon>
        <taxon>Ophiostomatales</taxon>
        <taxon>Ophiostomataceae</taxon>
        <taxon>Sporothrix</taxon>
    </lineage>
</organism>
<dbReference type="Proteomes" id="UP001642406">
    <property type="component" value="Unassembled WGS sequence"/>
</dbReference>
<dbReference type="EMBL" id="CAWUHC010000028">
    <property type="protein sequence ID" value="CAK7219872.1"/>
    <property type="molecule type" value="Genomic_DNA"/>
</dbReference>
<feature type="region of interest" description="Disordered" evidence="1">
    <location>
        <begin position="76"/>
        <end position="123"/>
    </location>
</feature>
<name>A0ABP0BK44_9PEZI</name>